<dbReference type="PANTHER" id="PTHR47074">
    <property type="entry name" value="BNAC02G40300D PROTEIN"/>
    <property type="match status" value="1"/>
</dbReference>
<dbReference type="Gene3D" id="3.30.420.10">
    <property type="entry name" value="Ribonuclease H-like superfamily/Ribonuclease H"/>
    <property type="match status" value="1"/>
</dbReference>
<evidence type="ECO:0000313" key="2">
    <source>
        <dbReference type="EMBL" id="KAH1128655.1"/>
    </source>
</evidence>
<sequence length="104" mass="11516">MAKWDVPVGSRVKINFDAAYNRHRKESYSGLVVRNEKAEVICSKSVRNANIPSVFAAEAMACVQALDLVIYIGLKDVIVEGDSQTVIKKLQEEGDDRSEIAAYI</sequence>
<dbReference type="InterPro" id="IPR052929">
    <property type="entry name" value="RNase_H-like_EbsB-rel"/>
</dbReference>
<dbReference type="CDD" id="cd06222">
    <property type="entry name" value="RNase_H_like"/>
    <property type="match status" value="1"/>
</dbReference>
<evidence type="ECO:0000313" key="3">
    <source>
        <dbReference type="Proteomes" id="UP000828251"/>
    </source>
</evidence>
<dbReference type="EMBL" id="JAIQCV010000001">
    <property type="protein sequence ID" value="KAH1128655.1"/>
    <property type="molecule type" value="Genomic_DNA"/>
</dbReference>
<dbReference type="InterPro" id="IPR012337">
    <property type="entry name" value="RNaseH-like_sf"/>
</dbReference>
<evidence type="ECO:0000259" key="1">
    <source>
        <dbReference type="Pfam" id="PF13456"/>
    </source>
</evidence>
<name>A0A9D4AIA0_9ROSI</name>
<dbReference type="AlphaFoldDB" id="A0A9D4AIA0"/>
<gene>
    <name evidence="2" type="ORF">J1N35_000033</name>
</gene>
<organism evidence="2 3">
    <name type="scientific">Gossypium stocksii</name>
    <dbReference type="NCBI Taxonomy" id="47602"/>
    <lineage>
        <taxon>Eukaryota</taxon>
        <taxon>Viridiplantae</taxon>
        <taxon>Streptophyta</taxon>
        <taxon>Embryophyta</taxon>
        <taxon>Tracheophyta</taxon>
        <taxon>Spermatophyta</taxon>
        <taxon>Magnoliopsida</taxon>
        <taxon>eudicotyledons</taxon>
        <taxon>Gunneridae</taxon>
        <taxon>Pentapetalae</taxon>
        <taxon>rosids</taxon>
        <taxon>malvids</taxon>
        <taxon>Malvales</taxon>
        <taxon>Malvaceae</taxon>
        <taxon>Malvoideae</taxon>
        <taxon>Gossypium</taxon>
    </lineage>
</organism>
<dbReference type="SUPFAM" id="SSF53098">
    <property type="entry name" value="Ribonuclease H-like"/>
    <property type="match status" value="1"/>
</dbReference>
<reference evidence="2 3" key="1">
    <citation type="journal article" date="2021" name="Plant Biotechnol. J.">
        <title>Multi-omics assisted identification of the key and species-specific regulatory components of drought-tolerant mechanisms in Gossypium stocksii.</title>
        <authorList>
            <person name="Yu D."/>
            <person name="Ke L."/>
            <person name="Zhang D."/>
            <person name="Wu Y."/>
            <person name="Sun Y."/>
            <person name="Mei J."/>
            <person name="Sun J."/>
            <person name="Sun Y."/>
        </authorList>
    </citation>
    <scope>NUCLEOTIDE SEQUENCE [LARGE SCALE GENOMIC DNA]</scope>
    <source>
        <strain evidence="3">cv. E1</strain>
        <tissue evidence="2">Leaf</tissue>
    </source>
</reference>
<dbReference type="InterPro" id="IPR044730">
    <property type="entry name" value="RNase_H-like_dom_plant"/>
</dbReference>
<dbReference type="Proteomes" id="UP000828251">
    <property type="component" value="Unassembled WGS sequence"/>
</dbReference>
<feature type="domain" description="RNase H type-1" evidence="1">
    <location>
        <begin position="15"/>
        <end position="103"/>
    </location>
</feature>
<dbReference type="Pfam" id="PF13456">
    <property type="entry name" value="RVT_3"/>
    <property type="match status" value="1"/>
</dbReference>
<dbReference type="GO" id="GO:0004523">
    <property type="term" value="F:RNA-DNA hybrid ribonuclease activity"/>
    <property type="evidence" value="ECO:0007669"/>
    <property type="project" value="InterPro"/>
</dbReference>
<keyword evidence="3" id="KW-1185">Reference proteome</keyword>
<dbReference type="OrthoDB" id="1935929at2759"/>
<dbReference type="GO" id="GO:0003676">
    <property type="term" value="F:nucleic acid binding"/>
    <property type="evidence" value="ECO:0007669"/>
    <property type="project" value="InterPro"/>
</dbReference>
<protein>
    <recommendedName>
        <fullName evidence="1">RNase H type-1 domain-containing protein</fullName>
    </recommendedName>
</protein>
<proteinExistence type="predicted"/>
<accession>A0A9D4AIA0</accession>
<dbReference type="InterPro" id="IPR036397">
    <property type="entry name" value="RNaseH_sf"/>
</dbReference>
<dbReference type="InterPro" id="IPR002156">
    <property type="entry name" value="RNaseH_domain"/>
</dbReference>
<dbReference type="PANTHER" id="PTHR47074:SF61">
    <property type="entry name" value="RNASE H TYPE-1 DOMAIN-CONTAINING PROTEIN"/>
    <property type="match status" value="1"/>
</dbReference>
<comment type="caution">
    <text evidence="2">The sequence shown here is derived from an EMBL/GenBank/DDBJ whole genome shotgun (WGS) entry which is preliminary data.</text>
</comment>